<feature type="compositionally biased region" description="Low complexity" evidence="1">
    <location>
        <begin position="903"/>
        <end position="915"/>
    </location>
</feature>
<evidence type="ECO:0000313" key="3">
    <source>
        <dbReference type="EMBL" id="KAF2102436.1"/>
    </source>
</evidence>
<reference evidence="3" key="1">
    <citation type="journal article" date="2020" name="Stud. Mycol.">
        <title>101 Dothideomycetes genomes: a test case for predicting lifestyles and emergence of pathogens.</title>
        <authorList>
            <person name="Haridas S."/>
            <person name="Albert R."/>
            <person name="Binder M."/>
            <person name="Bloem J."/>
            <person name="Labutti K."/>
            <person name="Salamov A."/>
            <person name="Andreopoulos B."/>
            <person name="Baker S."/>
            <person name="Barry K."/>
            <person name="Bills G."/>
            <person name="Bluhm B."/>
            <person name="Cannon C."/>
            <person name="Castanera R."/>
            <person name="Culley D."/>
            <person name="Daum C."/>
            <person name="Ezra D."/>
            <person name="Gonzalez J."/>
            <person name="Henrissat B."/>
            <person name="Kuo A."/>
            <person name="Liang C."/>
            <person name="Lipzen A."/>
            <person name="Lutzoni F."/>
            <person name="Magnuson J."/>
            <person name="Mondo S."/>
            <person name="Nolan M."/>
            <person name="Ohm R."/>
            <person name="Pangilinan J."/>
            <person name="Park H.-J."/>
            <person name="Ramirez L."/>
            <person name="Alfaro M."/>
            <person name="Sun H."/>
            <person name="Tritt A."/>
            <person name="Yoshinaga Y."/>
            <person name="Zwiers L.-H."/>
            <person name="Turgeon B."/>
            <person name="Goodwin S."/>
            <person name="Spatafora J."/>
            <person name="Crous P."/>
            <person name="Grigoriev I."/>
        </authorList>
    </citation>
    <scope>NUCLEOTIDE SEQUENCE</scope>
    <source>
        <strain evidence="3">CBS 133067</strain>
    </source>
</reference>
<keyword evidence="2" id="KW-0812">Transmembrane</keyword>
<feature type="compositionally biased region" description="Polar residues" evidence="1">
    <location>
        <begin position="190"/>
        <end position="208"/>
    </location>
</feature>
<feature type="compositionally biased region" description="Basic and acidic residues" evidence="1">
    <location>
        <begin position="762"/>
        <end position="783"/>
    </location>
</feature>
<dbReference type="EMBL" id="ML978122">
    <property type="protein sequence ID" value="KAF2102436.1"/>
    <property type="molecule type" value="Genomic_DNA"/>
</dbReference>
<dbReference type="OrthoDB" id="5402622at2759"/>
<feature type="compositionally biased region" description="Polar residues" evidence="1">
    <location>
        <begin position="540"/>
        <end position="551"/>
    </location>
</feature>
<feature type="region of interest" description="Disordered" evidence="1">
    <location>
        <begin position="221"/>
        <end position="260"/>
    </location>
</feature>
<feature type="compositionally biased region" description="Basic and acidic residues" evidence="1">
    <location>
        <begin position="826"/>
        <end position="837"/>
    </location>
</feature>
<feature type="compositionally biased region" description="Polar residues" evidence="1">
    <location>
        <begin position="1002"/>
        <end position="1012"/>
    </location>
</feature>
<keyword evidence="2" id="KW-0472">Membrane</keyword>
<feature type="compositionally biased region" description="Polar residues" evidence="1">
    <location>
        <begin position="784"/>
        <end position="798"/>
    </location>
</feature>
<feature type="compositionally biased region" description="Low complexity" evidence="1">
    <location>
        <begin position="1085"/>
        <end position="1098"/>
    </location>
</feature>
<dbReference type="PANTHER" id="PTHR38426">
    <property type="entry name" value="MAINTENANCE OF TELOMERE CAPPING PROTEIN 4"/>
    <property type="match status" value="1"/>
</dbReference>
<feature type="compositionally biased region" description="Basic and acidic residues" evidence="1">
    <location>
        <begin position="622"/>
        <end position="634"/>
    </location>
</feature>
<sequence>MSPSPGDGRNSVSSRPSETSSNTVRSSLESGEGSSRGAQTRSHLRTPSGDEPSIQPSERQRSGQHLGDDLVHEQDFGSRRRRPRRSGGFLLESAFPADDERQHSSPAHSTPQQSSRGKGKAKHSGTSNGSLRRPRGAAGRPSSRDAFLSEGEDGITTAHNGYTGGEPRISVESSGSSTGRNGNIDGSPATAGSDQWHQPTVSNSAVDPTQIVQMALSLSEGRRRHASGGMLAPPSTAAGRRVTSAGVPASAPMLQGNYTPGAGGSLKKYLNEQRRISRNISPSQGRSTPPSRHVSSVYGTLGSFDAGLGAARIPVSDATLARAEKARSYIENRSQYMRLLDHLPPLKPDSTAPGNTLYQTVSGAGGAVDFKRSPSYAGKKHALGRQFNPLQVIRNRKLRARIRKPCDPDVDCWDDIDSISDWVDTVEESAQHPGYREHDRVHLPRYGDDQLDIHGEKRILSGHTRTDSTNVKSKRHRSDWYTPPAELLADAYWVEQEENKGLIEDGHGNIVFPAMHSADTQPRSSKEHRRSTEQPRKWPTVSTETVSSPQSIKAMELESPVGSHRGRRHRDDSPNRLKQLWHKRRQRSPSSSGLEQTDDEITERKSKFKRRVLSGEENTGPLERHMNSMMEKHGRATGPSPDLVSPGTPEKWGKGQIPTQLDKKASPLNHTDVNEEPVIPAVSATDSRLPRLMQRKLYPSLDTSYEPRSSMEDVDSSTPNSPVAPSRLAPSLAINGSPSHSRASSINRISKKAKLPFFHSNASKDSRKLAARDPHADDSDNKSSRQPSAETDVQTRSSLEVKHAPNAKHLFSHKTSDSLGSLADRPPSRDNRDEKDAGSAMTRFFKGGRIGDLVRSERGRQAEIVIKKHPPPEEQPDSSRSSTIASEPESAGEDPLARERSKQSSNLSKSISNQSWASRALDRARSEKPKYNFDNLPTFKPTHHSQQSFHSSSDKSKNSRFNLLHPLRTDMSDLSRQTTRNTSTAPETYDSDRRSSYGFPYATTNDSSSLSRQTTNRLTAILDVPGSVGRGGLPVSSLRGAPANYGLDVRHSSLSPARRPTLDGKRHWSISDPNIARARSRSKPRSSSATAAAKKPMSSTVVSKVDIERIRALLVCTGIKAETITRRSQECRPPEDVYPFLKAAAESTGKQLIPVPRKEEHVLAARMLAEDFERSVDNIKHATEEFTSTQASKLASRIDELRRIASDEMMERSRKLADEAEGIAIDVTTKGTREVQAVNEAVQALVRARRRRMRLVRRVGWGVVEWMLLAVMWWVWLIVVIVRTVLRVIGWGVSAVRWLFFL</sequence>
<feature type="transmembrane region" description="Helical" evidence="2">
    <location>
        <begin position="1259"/>
        <end position="1279"/>
    </location>
</feature>
<feature type="compositionally biased region" description="Basic and acidic residues" evidence="1">
    <location>
        <begin position="58"/>
        <end position="78"/>
    </location>
</feature>
<feature type="compositionally biased region" description="Polar residues" evidence="1">
    <location>
        <begin position="10"/>
        <end position="24"/>
    </location>
</feature>
<accession>A0A9P4IQK5</accession>
<evidence type="ECO:0000313" key="4">
    <source>
        <dbReference type="Proteomes" id="UP000799772"/>
    </source>
</evidence>
<feature type="compositionally biased region" description="Polar residues" evidence="1">
    <location>
        <begin position="734"/>
        <end position="748"/>
    </location>
</feature>
<dbReference type="InterPro" id="IPR038769">
    <property type="entry name" value="MTC4"/>
</dbReference>
<organism evidence="3 4">
    <name type="scientific">Rhizodiscina lignyota</name>
    <dbReference type="NCBI Taxonomy" id="1504668"/>
    <lineage>
        <taxon>Eukaryota</taxon>
        <taxon>Fungi</taxon>
        <taxon>Dikarya</taxon>
        <taxon>Ascomycota</taxon>
        <taxon>Pezizomycotina</taxon>
        <taxon>Dothideomycetes</taxon>
        <taxon>Pleosporomycetidae</taxon>
        <taxon>Aulographales</taxon>
        <taxon>Rhizodiscinaceae</taxon>
        <taxon>Rhizodiscina</taxon>
    </lineage>
</organism>
<evidence type="ECO:0000256" key="2">
    <source>
        <dbReference type="SAM" id="Phobius"/>
    </source>
</evidence>
<comment type="caution">
    <text evidence="3">The sequence shown here is derived from an EMBL/GenBank/DDBJ whole genome shotgun (WGS) entry which is preliminary data.</text>
</comment>
<name>A0A9P4IQK5_9PEZI</name>
<feature type="compositionally biased region" description="Low complexity" evidence="1">
    <location>
        <begin position="25"/>
        <end position="37"/>
    </location>
</feature>
<feature type="region of interest" description="Disordered" evidence="1">
    <location>
        <begin position="513"/>
        <end position="1012"/>
    </location>
</feature>
<feature type="compositionally biased region" description="Basic and acidic residues" evidence="1">
    <location>
        <begin position="852"/>
        <end position="861"/>
    </location>
</feature>
<dbReference type="PANTHER" id="PTHR38426:SF1">
    <property type="entry name" value="MAINTENANCE OF TELOMERE CAPPING PROTEIN 4"/>
    <property type="match status" value="1"/>
</dbReference>
<protein>
    <submittedName>
        <fullName evidence="3">Uncharacterized protein</fullName>
    </submittedName>
</protein>
<feature type="compositionally biased region" description="Basic and acidic residues" evidence="1">
    <location>
        <begin position="920"/>
        <end position="931"/>
    </location>
</feature>
<evidence type="ECO:0000256" key="1">
    <source>
        <dbReference type="SAM" id="MobiDB-lite"/>
    </source>
</evidence>
<keyword evidence="4" id="KW-1185">Reference proteome</keyword>
<feature type="compositionally biased region" description="Polar residues" evidence="1">
    <location>
        <begin position="171"/>
        <end position="181"/>
    </location>
</feature>
<feature type="region of interest" description="Disordered" evidence="1">
    <location>
        <begin position="1056"/>
        <end position="1098"/>
    </location>
</feature>
<feature type="region of interest" description="Disordered" evidence="1">
    <location>
        <begin position="1"/>
        <end position="208"/>
    </location>
</feature>
<keyword evidence="2" id="KW-1133">Transmembrane helix</keyword>
<feature type="compositionally biased region" description="Polar residues" evidence="1">
    <location>
        <begin position="104"/>
        <end position="116"/>
    </location>
</feature>
<feature type="region of interest" description="Disordered" evidence="1">
    <location>
        <begin position="459"/>
        <end position="478"/>
    </location>
</feature>
<proteinExistence type="predicted"/>
<dbReference type="Proteomes" id="UP000799772">
    <property type="component" value="Unassembled WGS sequence"/>
</dbReference>
<feature type="compositionally biased region" description="Polar residues" evidence="1">
    <location>
        <begin position="974"/>
        <end position="986"/>
    </location>
</feature>
<gene>
    <name evidence="3" type="ORF">NA57DRAFT_71433</name>
</gene>